<keyword evidence="19" id="KW-0325">Glycoprotein</keyword>
<dbReference type="FunFam" id="2.60.40.60:FF:000019">
    <property type="entry name" value="Cadherin 2"/>
    <property type="match status" value="1"/>
</dbReference>
<evidence type="ECO:0000256" key="11">
    <source>
        <dbReference type="ARBA" id="ARBA00022737"/>
    </source>
</evidence>
<protein>
    <recommendedName>
        <fullName evidence="20">Cadherin-1</fullName>
    </recommendedName>
</protein>
<dbReference type="InterPro" id="IPR002126">
    <property type="entry name" value="Cadherin-like_dom"/>
</dbReference>
<evidence type="ECO:0000256" key="25">
    <source>
        <dbReference type="SAM" id="Phobius"/>
    </source>
</evidence>
<dbReference type="Pfam" id="PF00028">
    <property type="entry name" value="Cadherin"/>
    <property type="match status" value="4"/>
</dbReference>
<evidence type="ECO:0000256" key="8">
    <source>
        <dbReference type="ARBA" id="ARBA00022692"/>
    </source>
</evidence>
<evidence type="ECO:0000256" key="10">
    <source>
        <dbReference type="ARBA" id="ARBA00022729"/>
    </source>
</evidence>
<sequence length="896" mass="99437">MVIREKGQLIVNKKVESGGNRYNALWKQTRNPMGNYSLLLVGLVTLLLQVWSGEASMQCKGFDPQSYTFSVPSLEVGHVLGRVHFDCIGQKNVTFEICDPRFKIYNDGTVSVKNLMSPESHASFLVTARNEDEEWDATVTVLINREKQKNSGKVLIMQSPRSSGVSLRRKKREWIIPTINFPENERGKYPKFVIQIKSSRQKEIALQYFIIGPGADEPPRGLFTIKSDDGSISVHSPLDREQKDSYKLTAIAKDLEGVIVEQPVDITIKVIDQNDNRPEFTSSTFYGYIAEGATPGTSFMNVTATDKDQPDTANGIIRYSIVSQTPELPSSKMFTISSETGLISVQSGGLDRELVNKYTLTIRAADLEGNGMFTDANAIITVTDTNDNAPQFETKEVIVDVRENENDYDVTTLSITDKDAFNSPGWKANYSIVFGNERQQFAMETDLHNNGVLKLVKPLDYERSKHHRVIIEVRNQIPLTSTMPLSSATVVINVLDVNEAPIFDPETKRDIKPENLPVGSTVTSCSAKDPDNAQDQIVSYRMGSDPAKWFEIESDTGIIKLVKEMDRESPFVEDSKYTATILAYDNGSPSATGTGTLILQLEDVNDNPPIAIASTNLVCNHNPLPVNVTIMDKDIPPNTFPYIVQPTHGAESNWTIKPTENNEVVMLLLQKTVEPGQYEVPLKITDSGKPQLSQLTGLPIKVCDCHENGGCKDRIAGAAFGISGILAILGAILALLLLVLLLLLFVKRRRNVKKEPLLPEEDVRDNIYYYDEEGGGEEDQDYDLSQLHRGLDARPEVVRNDVAPLLLAPQYRPRPANPDEIGNFIDENLKTADNDPTAPPYDSLLVFDYEGGGSEAESLSSVNSSTNSDLDQDYDHLNNWGPRFKKLAEMYGGGEE</sequence>
<evidence type="ECO:0000256" key="13">
    <source>
        <dbReference type="ARBA" id="ARBA00022837"/>
    </source>
</evidence>
<keyword evidence="6" id="KW-1003">Cell membrane</keyword>
<dbReference type="GO" id="GO:0007043">
    <property type="term" value="P:cell-cell junction assembly"/>
    <property type="evidence" value="ECO:0007669"/>
    <property type="project" value="TreeGrafter"/>
</dbReference>
<dbReference type="OMA" id="GAVNNCM"/>
<dbReference type="InterPro" id="IPR020894">
    <property type="entry name" value="Cadherin_CS"/>
</dbReference>
<dbReference type="Gene3D" id="2.60.40.60">
    <property type="entry name" value="Cadherins"/>
    <property type="match status" value="6"/>
</dbReference>
<evidence type="ECO:0000256" key="14">
    <source>
        <dbReference type="ARBA" id="ARBA00022889"/>
    </source>
</evidence>
<keyword evidence="16 25" id="KW-1133">Transmembrane helix</keyword>
<keyword evidence="15" id="KW-0965">Cell junction</keyword>
<evidence type="ECO:0000256" key="12">
    <source>
        <dbReference type="ARBA" id="ARBA00022753"/>
    </source>
</evidence>
<feature type="domain" description="Cadherin" evidence="26">
    <location>
        <begin position="513"/>
        <end position="611"/>
    </location>
</feature>
<comment type="caution">
    <text evidence="27">The sequence shown here is derived from an EMBL/GenBank/DDBJ whole genome shotgun (WGS) entry which is preliminary data.</text>
</comment>
<evidence type="ECO:0000256" key="6">
    <source>
        <dbReference type="ARBA" id="ARBA00022475"/>
    </source>
</evidence>
<dbReference type="GO" id="GO:0007156">
    <property type="term" value="P:homophilic cell adhesion via plasma membrane adhesion molecules"/>
    <property type="evidence" value="ECO:0007669"/>
    <property type="project" value="InterPro"/>
</dbReference>
<feature type="domain" description="Cadherin" evidence="26">
    <location>
        <begin position="624"/>
        <end position="720"/>
    </location>
</feature>
<evidence type="ECO:0000256" key="9">
    <source>
        <dbReference type="ARBA" id="ARBA00022723"/>
    </source>
</evidence>
<evidence type="ECO:0000256" key="20">
    <source>
        <dbReference type="ARBA" id="ARBA00023893"/>
    </source>
</evidence>
<feature type="domain" description="Cadherin" evidence="26">
    <location>
        <begin position="206"/>
        <end position="280"/>
    </location>
</feature>
<keyword evidence="18 25" id="KW-0472">Membrane</keyword>
<evidence type="ECO:0000256" key="16">
    <source>
        <dbReference type="ARBA" id="ARBA00022989"/>
    </source>
</evidence>
<keyword evidence="12" id="KW-0967">Endosome</keyword>
<evidence type="ECO:0000256" key="3">
    <source>
        <dbReference type="ARBA" id="ARBA00004496"/>
    </source>
</evidence>
<dbReference type="OrthoDB" id="6079678at2759"/>
<dbReference type="GO" id="GO:0034332">
    <property type="term" value="P:adherens junction organization"/>
    <property type="evidence" value="ECO:0007669"/>
    <property type="project" value="TreeGrafter"/>
</dbReference>
<organism evidence="27 28">
    <name type="scientific">Chiloscyllium punctatum</name>
    <name type="common">Brownbanded bambooshark</name>
    <name type="synonym">Hemiscyllium punctatum</name>
    <dbReference type="NCBI Taxonomy" id="137246"/>
    <lineage>
        <taxon>Eukaryota</taxon>
        <taxon>Metazoa</taxon>
        <taxon>Chordata</taxon>
        <taxon>Craniata</taxon>
        <taxon>Vertebrata</taxon>
        <taxon>Chondrichthyes</taxon>
        <taxon>Elasmobranchii</taxon>
        <taxon>Galeomorphii</taxon>
        <taxon>Galeoidea</taxon>
        <taxon>Orectolobiformes</taxon>
        <taxon>Hemiscylliidae</taxon>
        <taxon>Chiloscyllium</taxon>
    </lineage>
</organism>
<dbReference type="GO" id="GO:0005794">
    <property type="term" value="C:Golgi apparatus"/>
    <property type="evidence" value="ECO:0007669"/>
    <property type="project" value="UniProtKB-SubCell"/>
</dbReference>
<evidence type="ECO:0000256" key="17">
    <source>
        <dbReference type="ARBA" id="ARBA00023034"/>
    </source>
</evidence>
<dbReference type="GO" id="GO:0045296">
    <property type="term" value="F:cadherin binding"/>
    <property type="evidence" value="ECO:0007669"/>
    <property type="project" value="TreeGrafter"/>
</dbReference>
<evidence type="ECO:0000256" key="18">
    <source>
        <dbReference type="ARBA" id="ARBA00023136"/>
    </source>
</evidence>
<dbReference type="SMART" id="SM01055">
    <property type="entry name" value="Cadherin_pro"/>
    <property type="match status" value="1"/>
</dbReference>
<dbReference type="Pfam" id="PF01049">
    <property type="entry name" value="CADH_Y-type_LIR"/>
    <property type="match status" value="1"/>
</dbReference>
<evidence type="ECO:0000256" key="19">
    <source>
        <dbReference type="ARBA" id="ARBA00023180"/>
    </source>
</evidence>
<dbReference type="EMBL" id="BEZZ01000174">
    <property type="protein sequence ID" value="GCC27706.1"/>
    <property type="molecule type" value="Genomic_DNA"/>
</dbReference>
<dbReference type="GO" id="GO:0016477">
    <property type="term" value="P:cell migration"/>
    <property type="evidence" value="ECO:0007669"/>
    <property type="project" value="TreeGrafter"/>
</dbReference>
<keyword evidence="11" id="KW-0677">Repeat</keyword>
<proteinExistence type="predicted"/>
<feature type="domain" description="Cadherin" evidence="26">
    <location>
        <begin position="410"/>
        <end position="503"/>
    </location>
</feature>
<dbReference type="FunFam" id="4.10.900.10:FF:000001">
    <property type="entry name" value="Cadherin 2"/>
    <property type="match status" value="1"/>
</dbReference>
<evidence type="ECO:0000256" key="4">
    <source>
        <dbReference type="ARBA" id="ARBA00004536"/>
    </source>
</evidence>
<dbReference type="FunFam" id="2.60.40.60:FF:000022">
    <property type="entry name" value="Cadherin 2"/>
    <property type="match status" value="1"/>
</dbReference>
<feature type="transmembrane region" description="Helical" evidence="25">
    <location>
        <begin position="33"/>
        <end position="51"/>
    </location>
</feature>
<evidence type="ECO:0000256" key="15">
    <source>
        <dbReference type="ARBA" id="ARBA00022949"/>
    </source>
</evidence>
<dbReference type="FunFam" id="2.60.40.60:FF:000011">
    <property type="entry name" value="Cadherin 1"/>
    <property type="match status" value="1"/>
</dbReference>
<dbReference type="Pfam" id="PF08758">
    <property type="entry name" value="Cadherin_pro"/>
    <property type="match status" value="1"/>
</dbReference>
<comment type="subcellular location">
    <subcellularLocation>
        <location evidence="4">Cell junction</location>
        <location evidence="4">Adherens junction</location>
    </subcellularLocation>
    <subcellularLocation>
        <location evidence="2 22">Cell membrane</location>
        <topology evidence="2 22">Single-pass type I membrane protein</topology>
    </subcellularLocation>
    <subcellularLocation>
        <location evidence="3">Cytoplasm</location>
    </subcellularLocation>
    <subcellularLocation>
        <location evidence="1">Endosome</location>
    </subcellularLocation>
    <subcellularLocation>
        <location evidence="5">Golgi apparatus</location>
        <location evidence="5">trans-Golgi network</location>
    </subcellularLocation>
</comment>
<keyword evidence="28" id="KW-1185">Reference proteome</keyword>
<evidence type="ECO:0000313" key="27">
    <source>
        <dbReference type="EMBL" id="GCC27706.1"/>
    </source>
</evidence>
<keyword evidence="17" id="KW-0333">Golgi apparatus</keyword>
<dbReference type="GO" id="GO:0005768">
    <property type="term" value="C:endosome"/>
    <property type="evidence" value="ECO:0007669"/>
    <property type="project" value="UniProtKB-SubCell"/>
</dbReference>
<feature type="domain" description="Cadherin" evidence="26">
    <location>
        <begin position="281"/>
        <end position="392"/>
    </location>
</feature>
<dbReference type="InterPro" id="IPR015919">
    <property type="entry name" value="Cadherin-like_sf"/>
</dbReference>
<dbReference type="AlphaFoldDB" id="A0A401SBE2"/>
<evidence type="ECO:0000256" key="23">
    <source>
        <dbReference type="RuleBase" id="RU004357"/>
    </source>
</evidence>
<evidence type="ECO:0000313" key="28">
    <source>
        <dbReference type="Proteomes" id="UP000287033"/>
    </source>
</evidence>
<dbReference type="FunFam" id="2.60.40.60:FF:000095">
    <property type="entry name" value="Cadherin 13"/>
    <property type="match status" value="1"/>
</dbReference>
<dbReference type="PRINTS" id="PR00205">
    <property type="entry name" value="CADHERIN"/>
</dbReference>
<dbReference type="InterPro" id="IPR027397">
    <property type="entry name" value="Catenin-bd_sf"/>
</dbReference>
<dbReference type="GO" id="GO:0044331">
    <property type="term" value="P:cell-cell adhesion mediated by cadherin"/>
    <property type="evidence" value="ECO:0007669"/>
    <property type="project" value="TreeGrafter"/>
</dbReference>
<name>A0A401SBE2_CHIPU</name>
<dbReference type="GO" id="GO:0016342">
    <property type="term" value="C:catenin complex"/>
    <property type="evidence" value="ECO:0007669"/>
    <property type="project" value="TreeGrafter"/>
</dbReference>
<dbReference type="GO" id="GO:0005509">
    <property type="term" value="F:calcium ion binding"/>
    <property type="evidence" value="ECO:0007669"/>
    <property type="project" value="UniProtKB-UniRule"/>
</dbReference>
<evidence type="ECO:0000256" key="7">
    <source>
        <dbReference type="ARBA" id="ARBA00022490"/>
    </source>
</evidence>
<accession>A0A401SBE2</accession>
<feature type="region of interest" description="Disordered" evidence="24">
    <location>
        <begin position="855"/>
        <end position="874"/>
    </location>
</feature>
<evidence type="ECO:0000256" key="1">
    <source>
        <dbReference type="ARBA" id="ARBA00004177"/>
    </source>
</evidence>
<evidence type="ECO:0000256" key="22">
    <source>
        <dbReference type="RuleBase" id="RU003318"/>
    </source>
</evidence>
<keyword evidence="9" id="KW-0479">Metal-binding</keyword>
<dbReference type="GO" id="GO:0005912">
    <property type="term" value="C:adherens junction"/>
    <property type="evidence" value="ECO:0007669"/>
    <property type="project" value="UniProtKB-SubCell"/>
</dbReference>
<comment type="function">
    <text evidence="23">Cadherins are calcium-dependent cell adhesion proteins.</text>
</comment>
<evidence type="ECO:0000259" key="26">
    <source>
        <dbReference type="PROSITE" id="PS50268"/>
    </source>
</evidence>
<dbReference type="InterPro" id="IPR014868">
    <property type="entry name" value="Cadherin_pro_dom"/>
</dbReference>
<dbReference type="PROSITE" id="PS00232">
    <property type="entry name" value="CADHERIN_1"/>
    <property type="match status" value="3"/>
</dbReference>
<dbReference type="InterPro" id="IPR000233">
    <property type="entry name" value="Cadherin_Y-type_LIR"/>
</dbReference>
<keyword evidence="8 22" id="KW-0812">Transmembrane</keyword>
<keyword evidence="14 22" id="KW-0130">Cell adhesion</keyword>
<dbReference type="STRING" id="137246.A0A401SBE2"/>
<dbReference type="GO" id="GO:0008013">
    <property type="term" value="F:beta-catenin binding"/>
    <property type="evidence" value="ECO:0007669"/>
    <property type="project" value="TreeGrafter"/>
</dbReference>
<dbReference type="Gene3D" id="4.10.900.10">
    <property type="entry name" value="TCF3-CBD (Catenin binding domain)"/>
    <property type="match status" value="1"/>
</dbReference>
<keyword evidence="13 21" id="KW-0106">Calcium</keyword>
<dbReference type="InterPro" id="IPR039808">
    <property type="entry name" value="Cadherin"/>
</dbReference>
<gene>
    <name evidence="27" type="ORF">chiPu_0006132</name>
</gene>
<dbReference type="GO" id="GO:0000902">
    <property type="term" value="P:cell morphogenesis"/>
    <property type="evidence" value="ECO:0007669"/>
    <property type="project" value="TreeGrafter"/>
</dbReference>
<dbReference type="PROSITE" id="PS50268">
    <property type="entry name" value="CADHERIN_2"/>
    <property type="match status" value="5"/>
</dbReference>
<dbReference type="PANTHER" id="PTHR24027">
    <property type="entry name" value="CADHERIN-23"/>
    <property type="match status" value="1"/>
</dbReference>
<evidence type="ECO:0000256" key="5">
    <source>
        <dbReference type="ARBA" id="ARBA00004601"/>
    </source>
</evidence>
<dbReference type="PANTHER" id="PTHR24027:SF319">
    <property type="entry name" value="CADHERIN-1"/>
    <property type="match status" value="1"/>
</dbReference>
<dbReference type="SUPFAM" id="SSF49313">
    <property type="entry name" value="Cadherin-like"/>
    <property type="match status" value="6"/>
</dbReference>
<dbReference type="Proteomes" id="UP000287033">
    <property type="component" value="Unassembled WGS sequence"/>
</dbReference>
<dbReference type="GO" id="GO:0016339">
    <property type="term" value="P:calcium-dependent cell-cell adhesion via plasma membrane cell adhesion molecules"/>
    <property type="evidence" value="ECO:0007669"/>
    <property type="project" value="TreeGrafter"/>
</dbReference>
<evidence type="ECO:0000256" key="24">
    <source>
        <dbReference type="SAM" id="MobiDB-lite"/>
    </source>
</evidence>
<dbReference type="CDD" id="cd11304">
    <property type="entry name" value="Cadherin_repeat"/>
    <property type="match status" value="3"/>
</dbReference>
<evidence type="ECO:0000256" key="2">
    <source>
        <dbReference type="ARBA" id="ARBA00004251"/>
    </source>
</evidence>
<evidence type="ECO:0000256" key="21">
    <source>
        <dbReference type="PROSITE-ProRule" id="PRU00043"/>
    </source>
</evidence>
<reference evidence="27 28" key="1">
    <citation type="journal article" date="2018" name="Nat. Ecol. Evol.">
        <title>Shark genomes provide insights into elasmobranch evolution and the origin of vertebrates.</title>
        <authorList>
            <person name="Hara Y"/>
            <person name="Yamaguchi K"/>
            <person name="Onimaru K"/>
            <person name="Kadota M"/>
            <person name="Koyanagi M"/>
            <person name="Keeley SD"/>
            <person name="Tatsumi K"/>
            <person name="Tanaka K"/>
            <person name="Motone F"/>
            <person name="Kageyama Y"/>
            <person name="Nozu R"/>
            <person name="Adachi N"/>
            <person name="Nishimura O"/>
            <person name="Nakagawa R"/>
            <person name="Tanegashima C"/>
            <person name="Kiyatake I"/>
            <person name="Matsumoto R"/>
            <person name="Murakumo K"/>
            <person name="Nishida K"/>
            <person name="Terakita A"/>
            <person name="Kuratani S"/>
            <person name="Sato K"/>
            <person name="Hyodo S Kuraku.S."/>
        </authorList>
    </citation>
    <scope>NUCLEOTIDE SEQUENCE [LARGE SCALE GENOMIC DNA]</scope>
</reference>
<feature type="transmembrane region" description="Helical" evidence="25">
    <location>
        <begin position="715"/>
        <end position="746"/>
    </location>
</feature>
<dbReference type="SMART" id="SM00112">
    <property type="entry name" value="CA"/>
    <property type="match status" value="4"/>
</dbReference>
<keyword evidence="10" id="KW-0732">Signal</keyword>
<keyword evidence="7" id="KW-0963">Cytoplasm</keyword>
<feature type="compositionally biased region" description="Low complexity" evidence="24">
    <location>
        <begin position="855"/>
        <end position="869"/>
    </location>
</feature>